<dbReference type="Proteomes" id="UP000002358">
    <property type="component" value="Chromosome 4"/>
</dbReference>
<dbReference type="KEGG" id="nvi:103317509"/>
<dbReference type="GeneID" id="103317509"/>
<dbReference type="EnsemblMetazoa" id="XM_008215726">
    <property type="protein sequence ID" value="XP_008213948"/>
    <property type="gene ID" value="LOC103317509"/>
</dbReference>
<dbReference type="PROSITE" id="PS50297">
    <property type="entry name" value="ANK_REP_REGION"/>
    <property type="match status" value="2"/>
</dbReference>
<dbReference type="InterPro" id="IPR036770">
    <property type="entry name" value="Ankyrin_rpt-contain_sf"/>
</dbReference>
<name>A0A7M7LRU5_NASVI</name>
<evidence type="ECO:0000313" key="2">
    <source>
        <dbReference type="EnsemblMetazoa" id="XP_008213948"/>
    </source>
</evidence>
<dbReference type="SUPFAM" id="SSF48403">
    <property type="entry name" value="Ankyrin repeat"/>
    <property type="match status" value="1"/>
</dbReference>
<feature type="repeat" description="ANK" evidence="1">
    <location>
        <begin position="17"/>
        <end position="49"/>
    </location>
</feature>
<dbReference type="Pfam" id="PF00023">
    <property type="entry name" value="Ank"/>
    <property type="match status" value="1"/>
</dbReference>
<dbReference type="InterPro" id="IPR052391">
    <property type="entry name" value="E3_Ligase-Neurotoxin"/>
</dbReference>
<dbReference type="OrthoDB" id="448455at2759"/>
<keyword evidence="1" id="KW-0040">ANK repeat</keyword>
<keyword evidence="3" id="KW-1185">Reference proteome</keyword>
<dbReference type="PROSITE" id="PS50088">
    <property type="entry name" value="ANK_REPEAT"/>
    <property type="match status" value="2"/>
</dbReference>
<dbReference type="PANTHER" id="PTHR24133:SF40">
    <property type="entry name" value="ANKYRIN REPEAT DOMAIN 44"/>
    <property type="match status" value="1"/>
</dbReference>
<dbReference type="AlphaFoldDB" id="A0A7M7LRU5"/>
<dbReference type="InParanoid" id="A0A7M7LRU5"/>
<evidence type="ECO:0000313" key="3">
    <source>
        <dbReference type="Proteomes" id="UP000002358"/>
    </source>
</evidence>
<dbReference type="SMR" id="A0A7M7LRU5"/>
<organism evidence="2 3">
    <name type="scientific">Nasonia vitripennis</name>
    <name type="common">Parasitic wasp</name>
    <dbReference type="NCBI Taxonomy" id="7425"/>
    <lineage>
        <taxon>Eukaryota</taxon>
        <taxon>Metazoa</taxon>
        <taxon>Ecdysozoa</taxon>
        <taxon>Arthropoda</taxon>
        <taxon>Hexapoda</taxon>
        <taxon>Insecta</taxon>
        <taxon>Pterygota</taxon>
        <taxon>Neoptera</taxon>
        <taxon>Endopterygota</taxon>
        <taxon>Hymenoptera</taxon>
        <taxon>Apocrita</taxon>
        <taxon>Proctotrupomorpha</taxon>
        <taxon>Chalcidoidea</taxon>
        <taxon>Pteromalidae</taxon>
        <taxon>Pteromalinae</taxon>
        <taxon>Nasonia</taxon>
    </lineage>
</organism>
<dbReference type="Gene3D" id="1.25.40.20">
    <property type="entry name" value="Ankyrin repeat-containing domain"/>
    <property type="match status" value="2"/>
</dbReference>
<protein>
    <submittedName>
        <fullName evidence="2">Uncharacterized protein</fullName>
    </submittedName>
</protein>
<dbReference type="RefSeq" id="XP_008213948.1">
    <property type="nucleotide sequence ID" value="XM_008215726.3"/>
</dbReference>
<feature type="repeat" description="ANK" evidence="1">
    <location>
        <begin position="109"/>
        <end position="143"/>
    </location>
</feature>
<dbReference type="PANTHER" id="PTHR24133">
    <property type="entry name" value="ANKYRIN DOMAIN-CONTAINING"/>
    <property type="match status" value="1"/>
</dbReference>
<dbReference type="Pfam" id="PF12796">
    <property type="entry name" value="Ank_2"/>
    <property type="match status" value="1"/>
</dbReference>
<accession>A0A7M7LRU5</accession>
<evidence type="ECO:0000256" key="1">
    <source>
        <dbReference type="PROSITE-ProRule" id="PRU00023"/>
    </source>
</evidence>
<sequence length="294" mass="33828">MAQLLIKRGANVDFVGPNGTALHLAFVNGDMKMVDLLLSNRATVNVTRPCDKKTMLHLFIDELLHRSDGHWSFPLLDIPDIIYKNMEYQDVYLRKLVELGCEVNAKDEEGNTALHIACTKLRDGEGCARIVLELGANINIENDEGETPFHRSLYYDGYRINADDFMMLYHHVQKLKALGLEVNPNNEKCCAQLLSEKEECDPEAECFTEESLAKMQQQRLDEIEKMQKTKIDRRTTLYKVLLEKSAILGEYSRNDKFRKIIDAENFSDEYPSYGFMLKLQDERGQKIAEAHDKK</sequence>
<dbReference type="InterPro" id="IPR002110">
    <property type="entry name" value="Ankyrin_rpt"/>
</dbReference>
<dbReference type="SMART" id="SM00248">
    <property type="entry name" value="ANK"/>
    <property type="match status" value="2"/>
</dbReference>
<reference evidence="2" key="1">
    <citation type="submission" date="2021-01" db="UniProtKB">
        <authorList>
            <consortium name="EnsemblMetazoa"/>
        </authorList>
    </citation>
    <scope>IDENTIFICATION</scope>
</reference>
<proteinExistence type="predicted"/>